<dbReference type="Pfam" id="PF13519">
    <property type="entry name" value="VWA_2"/>
    <property type="match status" value="1"/>
</dbReference>
<dbReference type="SUPFAM" id="SSF52317">
    <property type="entry name" value="Class I glutamine amidotransferase-like"/>
    <property type="match status" value="1"/>
</dbReference>
<dbReference type="CDD" id="cd00198">
    <property type="entry name" value="vWFA"/>
    <property type="match status" value="1"/>
</dbReference>
<gene>
    <name evidence="4" type="ORF">C5Y96_16615</name>
</gene>
<proteinExistence type="predicted"/>
<accession>A0A2S8F762</accession>
<dbReference type="InterPro" id="IPR036465">
    <property type="entry name" value="vWFA_dom_sf"/>
</dbReference>
<dbReference type="Gene3D" id="3.40.50.410">
    <property type="entry name" value="von Willebrand factor, type A domain"/>
    <property type="match status" value="1"/>
</dbReference>
<dbReference type="Pfam" id="PF13768">
    <property type="entry name" value="VWA_3"/>
    <property type="match status" value="1"/>
</dbReference>
<dbReference type="Gene3D" id="3.40.50.880">
    <property type="match status" value="2"/>
</dbReference>
<feature type="domain" description="VWFA" evidence="3">
    <location>
        <begin position="70"/>
        <end position="249"/>
    </location>
</feature>
<keyword evidence="2" id="KW-1133">Transmembrane helix</keyword>
<protein>
    <recommendedName>
        <fullName evidence="3">VWFA domain-containing protein</fullName>
    </recommendedName>
</protein>
<evidence type="ECO:0000256" key="1">
    <source>
        <dbReference type="SAM" id="MobiDB-lite"/>
    </source>
</evidence>
<dbReference type="SMART" id="SM00327">
    <property type="entry name" value="VWA"/>
    <property type="match status" value="2"/>
</dbReference>
<dbReference type="InterPro" id="IPR002035">
    <property type="entry name" value="VWF_A"/>
</dbReference>
<evidence type="ECO:0000313" key="4">
    <source>
        <dbReference type="EMBL" id="PQO27999.1"/>
    </source>
</evidence>
<reference evidence="4 5" key="1">
    <citation type="submission" date="2018-02" db="EMBL/GenBank/DDBJ databases">
        <title>Comparative genomes isolates from brazilian mangrove.</title>
        <authorList>
            <person name="Araujo J.E."/>
            <person name="Taketani R.G."/>
            <person name="Silva M.C.P."/>
            <person name="Loureco M.V."/>
            <person name="Andreote F.D."/>
        </authorList>
    </citation>
    <scope>NUCLEOTIDE SEQUENCE [LARGE SCALE GENOMIC DNA]</scope>
    <source>
        <strain evidence="4 5">HEX-2 MGV</strain>
    </source>
</reference>
<organism evidence="4 5">
    <name type="scientific">Blastopirellula marina</name>
    <dbReference type="NCBI Taxonomy" id="124"/>
    <lineage>
        <taxon>Bacteria</taxon>
        <taxon>Pseudomonadati</taxon>
        <taxon>Planctomycetota</taxon>
        <taxon>Planctomycetia</taxon>
        <taxon>Pirellulales</taxon>
        <taxon>Pirellulaceae</taxon>
        <taxon>Blastopirellula</taxon>
    </lineage>
</organism>
<dbReference type="PROSITE" id="PS50234">
    <property type="entry name" value="VWFA"/>
    <property type="match status" value="1"/>
</dbReference>
<name>A0A2S8F762_9BACT</name>
<evidence type="ECO:0000259" key="3">
    <source>
        <dbReference type="PROSITE" id="PS50234"/>
    </source>
</evidence>
<evidence type="ECO:0000256" key="2">
    <source>
        <dbReference type="SAM" id="Phobius"/>
    </source>
</evidence>
<dbReference type="InterPro" id="IPR029062">
    <property type="entry name" value="Class_I_gatase-like"/>
</dbReference>
<dbReference type="PANTHER" id="PTHR37947:SF2">
    <property type="entry name" value="VON WILLEBRAND FACTOR TYPE A"/>
    <property type="match status" value="1"/>
</dbReference>
<dbReference type="SUPFAM" id="SSF53300">
    <property type="entry name" value="vWA-like"/>
    <property type="match status" value="2"/>
</dbReference>
<dbReference type="EMBL" id="PUIA01000051">
    <property type="protein sequence ID" value="PQO27999.1"/>
    <property type="molecule type" value="Genomic_DNA"/>
</dbReference>
<feature type="transmembrane region" description="Helical" evidence="2">
    <location>
        <begin position="40"/>
        <end position="60"/>
    </location>
</feature>
<dbReference type="AlphaFoldDB" id="A0A2S8F762"/>
<feature type="transmembrane region" description="Helical" evidence="2">
    <location>
        <begin position="12"/>
        <end position="28"/>
    </location>
</feature>
<dbReference type="Proteomes" id="UP000240009">
    <property type="component" value="Unassembled WGS sequence"/>
</dbReference>
<keyword evidence="2" id="KW-0812">Transmembrane</keyword>
<dbReference type="InterPro" id="IPR013783">
    <property type="entry name" value="Ig-like_fold"/>
</dbReference>
<keyword evidence="2" id="KW-0472">Membrane</keyword>
<comment type="caution">
    <text evidence="4">The sequence shown here is derived from an EMBL/GenBank/DDBJ whole genome shotgun (WGS) entry which is preliminary data.</text>
</comment>
<dbReference type="PANTHER" id="PTHR37947">
    <property type="entry name" value="BLL2462 PROTEIN"/>
    <property type="match status" value="1"/>
</dbReference>
<dbReference type="RefSeq" id="WP_105355592.1">
    <property type="nucleotide sequence ID" value="NZ_PUIA01000051.1"/>
</dbReference>
<sequence length="1031" mass="113474">MFGVDVAFNKPWFLLLLAGLPLLWFFSFRSISGLGRVRRFFALGLRSLVYLLLVFCLAEMQLRHSSDRVTVIYVLDQSESIPREKRAAMVQYVVKDVAEHRQAARGDRAGVVVFGREAAIEVPPYDDNLPIQQGRLEAMMQVRTDATNLEGALKLAQASFSEDTAKRVVIVTDGNETYGDATNIARQLAESGIGIDVVPVELSSRAEVAVEKISLPSDIRKGQPVQVNVVLNNMTEASADDDGKVSGKVVVVRKHGKREDVLIEQPMDLEPGKKVLTFEHTIDQSDFYTYEARFVPDDRLDDSMPQNNLASAFAHVRGEGSVLLIEDWENPGEFDFLISRLRANNIEVEVMPSNGLFTSLAELQRFDCVILGDVPRASGAGAGDVSSFSDQQVEMLVRNTQQLGCGLLMIGGPRAFGAGGWSNTELEKSMPVDFNIKDAKVVPVGALVMMMHASELAQGNYWQKVVAREALKALGPQDYCGLIHWSGNDQWMWGAPDGLIPVGPNRNQMLARLNRMTPGDMPQFDPAMKMSLAGFNAIQAKGANVAIKHMIVISDGDPSPPNPATVAGFVNANIKITTVAIGTHGPAGSTPLRQLATQTGGKYYAVTDPKALPRIYQREARRIAQPLIKDHPGMVPITYPHEVLEGIDGFPSFDGYVMTTLKDNPLVDVGMVAPVPAEHPENATVMATWTYGVGRTGVLTTDAGKRWANNWTSWEGYDKFFTQFVRYAMRPTDNQGNFTVASEVKDGKVRVVVTATDEKDEYLNFLKLSGTAVDPEMESKDFQLEQVASGRYVGEFPADKSGSYFLSILPGPGEAPIRTGANVPYSAEFRQQRLNSALVDSLAALKPEGGEVGQVIDGDFAIGRVEELLDVDTFRHTLPKAISSQHIWPVLLVLCGLVFFEDVFVRRVTLGTEWIKHSYQWVHARMFGVPEKEDEEDRMERLRMIKERATADYDERKSSARFEVGLDQPSGTSAVDEELAAKMPSSTGPPKKSKAMEDSSPDDDSYTSRLLKAKKQARKRPGGNLDDNDSS</sequence>
<feature type="compositionally biased region" description="Basic residues" evidence="1">
    <location>
        <begin position="1011"/>
        <end position="1021"/>
    </location>
</feature>
<evidence type="ECO:0000313" key="5">
    <source>
        <dbReference type="Proteomes" id="UP000240009"/>
    </source>
</evidence>
<dbReference type="Gene3D" id="2.60.40.10">
    <property type="entry name" value="Immunoglobulins"/>
    <property type="match status" value="1"/>
</dbReference>
<feature type="region of interest" description="Disordered" evidence="1">
    <location>
        <begin position="960"/>
        <end position="1031"/>
    </location>
</feature>
<dbReference type="OrthoDB" id="9781333at2"/>